<comment type="catalytic activity">
    <reaction evidence="7">
        <text>L-cysteinyl-[prolipoprotein] + a 1,2-diacyl-sn-glycero-3-phospho-(1'-sn-glycerol) = an S-1,2-diacyl-sn-glyceryl-L-cysteinyl-[prolipoprotein] + sn-glycerol 1-phosphate + H(+)</text>
        <dbReference type="Rhea" id="RHEA:56712"/>
        <dbReference type="Rhea" id="RHEA-COMP:14679"/>
        <dbReference type="Rhea" id="RHEA-COMP:14680"/>
        <dbReference type="ChEBI" id="CHEBI:15378"/>
        <dbReference type="ChEBI" id="CHEBI:29950"/>
        <dbReference type="ChEBI" id="CHEBI:57685"/>
        <dbReference type="ChEBI" id="CHEBI:64716"/>
        <dbReference type="ChEBI" id="CHEBI:140658"/>
        <dbReference type="EC" id="2.5.1.145"/>
    </reaction>
</comment>
<protein>
    <recommendedName>
        <fullName evidence="7">Phosphatidylglycerol--prolipoprotein diacylglyceryl transferase</fullName>
        <ecNumber evidence="7">2.5.1.145</ecNumber>
    </recommendedName>
</protein>
<feature type="region of interest" description="Disordered" evidence="8">
    <location>
        <begin position="339"/>
        <end position="420"/>
    </location>
</feature>
<comment type="caution">
    <text evidence="9">The sequence shown here is derived from an EMBL/GenBank/DDBJ whole genome shotgun (WGS) entry which is preliminary data.</text>
</comment>
<feature type="compositionally biased region" description="Acidic residues" evidence="8">
    <location>
        <begin position="355"/>
        <end position="368"/>
    </location>
</feature>
<dbReference type="EC" id="2.5.1.145" evidence="7"/>
<gene>
    <name evidence="7 9" type="primary">lgt</name>
    <name evidence="9" type="ORF">IAC39_04505</name>
</gene>
<evidence type="ECO:0000256" key="7">
    <source>
        <dbReference type="HAMAP-Rule" id="MF_01147"/>
    </source>
</evidence>
<feature type="binding site" evidence="7">
    <location>
        <position position="169"/>
    </location>
    <ligand>
        <name>a 1,2-diacyl-sn-glycero-3-phospho-(1'-sn-glycerol)</name>
        <dbReference type="ChEBI" id="CHEBI:64716"/>
    </ligand>
</feature>
<keyword evidence="3 7" id="KW-0808">Transferase</keyword>
<feature type="transmembrane region" description="Helical" evidence="7">
    <location>
        <begin position="79"/>
        <end position="100"/>
    </location>
</feature>
<dbReference type="GO" id="GO:0005886">
    <property type="term" value="C:plasma membrane"/>
    <property type="evidence" value="ECO:0007669"/>
    <property type="project" value="UniProtKB-SubCell"/>
</dbReference>
<reference evidence="9" key="1">
    <citation type="submission" date="2020-10" db="EMBL/GenBank/DDBJ databases">
        <authorList>
            <person name="Gilroy R."/>
        </authorList>
    </citation>
    <scope>NUCLEOTIDE SEQUENCE</scope>
    <source>
        <strain evidence="9">CHK33-4379</strain>
    </source>
</reference>
<feature type="transmembrane region" description="Helical" evidence="7">
    <location>
        <begin position="126"/>
        <end position="143"/>
    </location>
</feature>
<feature type="compositionally biased region" description="Acidic residues" evidence="8">
    <location>
        <begin position="378"/>
        <end position="401"/>
    </location>
</feature>
<reference evidence="9" key="2">
    <citation type="journal article" date="2021" name="PeerJ">
        <title>Extensive microbial diversity within the chicken gut microbiome revealed by metagenomics and culture.</title>
        <authorList>
            <person name="Gilroy R."/>
            <person name="Ravi A."/>
            <person name="Getino M."/>
            <person name="Pursley I."/>
            <person name="Horton D.L."/>
            <person name="Alikhan N.F."/>
            <person name="Baker D."/>
            <person name="Gharbi K."/>
            <person name="Hall N."/>
            <person name="Watson M."/>
            <person name="Adriaenssens E.M."/>
            <person name="Foster-Nyarko E."/>
            <person name="Jarju S."/>
            <person name="Secka A."/>
            <person name="Antonio M."/>
            <person name="Oren A."/>
            <person name="Chaudhuri R.R."/>
            <person name="La Ragione R."/>
            <person name="Hildebrand F."/>
            <person name="Pallen M.J."/>
        </authorList>
    </citation>
    <scope>NUCLEOTIDE SEQUENCE</scope>
    <source>
        <strain evidence="9">CHK33-4379</strain>
    </source>
</reference>
<dbReference type="PANTHER" id="PTHR30589">
    <property type="entry name" value="PROLIPOPROTEIN DIACYLGLYCERYL TRANSFERASE"/>
    <property type="match status" value="1"/>
</dbReference>
<dbReference type="HAMAP" id="MF_01147">
    <property type="entry name" value="Lgt"/>
    <property type="match status" value="1"/>
</dbReference>
<feature type="compositionally biased region" description="Basic and acidic residues" evidence="8">
    <location>
        <begin position="343"/>
        <end position="354"/>
    </location>
</feature>
<dbReference type="GO" id="GO:0008961">
    <property type="term" value="F:phosphatidylglycerol-prolipoprotein diacylglyceryl transferase activity"/>
    <property type="evidence" value="ECO:0007669"/>
    <property type="project" value="UniProtKB-UniRule"/>
</dbReference>
<evidence type="ECO:0000256" key="3">
    <source>
        <dbReference type="ARBA" id="ARBA00022679"/>
    </source>
</evidence>
<comment type="similarity">
    <text evidence="1 7">Belongs to the Lgt family.</text>
</comment>
<evidence type="ECO:0000313" key="9">
    <source>
        <dbReference type="EMBL" id="HIT58953.1"/>
    </source>
</evidence>
<dbReference type="AlphaFoldDB" id="A0A9D1GUF7"/>
<feature type="transmembrane region" description="Helical" evidence="7">
    <location>
        <begin position="248"/>
        <end position="265"/>
    </location>
</feature>
<evidence type="ECO:0000256" key="6">
    <source>
        <dbReference type="ARBA" id="ARBA00023136"/>
    </source>
</evidence>
<accession>A0A9D1GUF7</accession>
<dbReference type="Pfam" id="PF01790">
    <property type="entry name" value="LGT"/>
    <property type="match status" value="1"/>
</dbReference>
<keyword evidence="2 7" id="KW-1003">Cell membrane</keyword>
<comment type="function">
    <text evidence="7">Catalyzes the transfer of the diacylglyceryl group from phosphatidylglycerol to the sulfhydryl group of the N-terminal cysteine of a prolipoprotein, the first step in the formation of mature lipoproteins.</text>
</comment>
<evidence type="ECO:0000313" key="10">
    <source>
        <dbReference type="Proteomes" id="UP000824136"/>
    </source>
</evidence>
<feature type="transmembrane region" description="Helical" evidence="7">
    <location>
        <begin position="47"/>
        <end position="67"/>
    </location>
</feature>
<feature type="transmembrane region" description="Helical" evidence="7">
    <location>
        <begin position="223"/>
        <end position="241"/>
    </location>
</feature>
<evidence type="ECO:0000256" key="2">
    <source>
        <dbReference type="ARBA" id="ARBA00022475"/>
    </source>
</evidence>
<dbReference type="EMBL" id="DVLL01000017">
    <property type="protein sequence ID" value="HIT58953.1"/>
    <property type="molecule type" value="Genomic_DNA"/>
</dbReference>
<dbReference type="InterPro" id="IPR001640">
    <property type="entry name" value="Lgt"/>
</dbReference>
<evidence type="ECO:0000256" key="5">
    <source>
        <dbReference type="ARBA" id="ARBA00022989"/>
    </source>
</evidence>
<feature type="transmembrane region" description="Helical" evidence="7">
    <location>
        <begin position="285"/>
        <end position="306"/>
    </location>
</feature>
<evidence type="ECO:0000256" key="4">
    <source>
        <dbReference type="ARBA" id="ARBA00022692"/>
    </source>
</evidence>
<dbReference type="NCBIfam" id="TIGR00544">
    <property type="entry name" value="lgt"/>
    <property type="match status" value="1"/>
</dbReference>
<organism evidence="9 10">
    <name type="scientific">Candidatus Faeciplasma pullistercoris</name>
    <dbReference type="NCBI Taxonomy" id="2840800"/>
    <lineage>
        <taxon>Bacteria</taxon>
        <taxon>Bacillati</taxon>
        <taxon>Bacillota</taxon>
        <taxon>Clostridia</taxon>
        <taxon>Eubacteriales</taxon>
        <taxon>Oscillospiraceae</taxon>
        <taxon>Oscillospiraceae incertae sedis</taxon>
        <taxon>Candidatus Faeciplasma</taxon>
    </lineage>
</organism>
<dbReference type="Proteomes" id="UP000824136">
    <property type="component" value="Unassembled WGS sequence"/>
</dbReference>
<dbReference type="PROSITE" id="PS01311">
    <property type="entry name" value="LGT"/>
    <property type="match status" value="1"/>
</dbReference>
<dbReference type="GO" id="GO:0042158">
    <property type="term" value="P:lipoprotein biosynthetic process"/>
    <property type="evidence" value="ECO:0007669"/>
    <property type="project" value="UniProtKB-UniRule"/>
</dbReference>
<feature type="transmembrane region" description="Helical" evidence="7">
    <location>
        <begin position="150"/>
        <end position="171"/>
    </location>
</feature>
<comment type="subcellular location">
    <subcellularLocation>
        <location evidence="7">Cell membrane</location>
        <topology evidence="7">Multi-pass membrane protein</topology>
    </subcellularLocation>
</comment>
<evidence type="ECO:0000256" key="8">
    <source>
        <dbReference type="SAM" id="MobiDB-lite"/>
    </source>
</evidence>
<sequence>MAMTTDLVRQILDGEDGVLYFPNSGLFENGLKIDNVMVTIPGTTFEIYWYGFLIALGMALAMIYAFTRVKKFGLEPDRFTDTVLAGFIGGIIGARAYYVIFSLDKYITDDGTFDIVEALSIRDGGLAIYGGVIGALLFGLVVAKIRKVKIGTLLDLAGMGFLIGQCIGRWGNFFNEEAYGSMTTLPWGMTSKKIINELYFFYYPENVTIVTNRAREMIAHPCFLYESLWCLVGFIALHFYSKHRKFDGELFLLYIGWYGLGRFWIEGLRTDSLYLINNDTIQLKISQLVAGTCVIFALMILVYMYITVKKRGKLLYCDSEESREMLRLYEQSRLDSKRKRGKHANDEVDEHILAEDDASEEDGDEVSDEASGNVSDNASDEAQPDSEADSGDALSEEASDDEAGKQKSCDDGSSDDKVTG</sequence>
<proteinExistence type="inferred from homology"/>
<keyword evidence="5 7" id="KW-1133">Transmembrane helix</keyword>
<keyword evidence="6 7" id="KW-0472">Membrane</keyword>
<feature type="compositionally biased region" description="Basic and acidic residues" evidence="8">
    <location>
        <begin position="402"/>
        <end position="420"/>
    </location>
</feature>
<keyword evidence="4 7" id="KW-0812">Transmembrane</keyword>
<evidence type="ECO:0000256" key="1">
    <source>
        <dbReference type="ARBA" id="ARBA00007150"/>
    </source>
</evidence>
<dbReference type="PANTHER" id="PTHR30589:SF0">
    <property type="entry name" value="PHOSPHATIDYLGLYCEROL--PROLIPOPROTEIN DIACYLGLYCERYL TRANSFERASE"/>
    <property type="match status" value="1"/>
</dbReference>
<comment type="pathway">
    <text evidence="7">Protein modification; lipoprotein biosynthesis (diacylglyceryl transfer).</text>
</comment>
<name>A0A9D1GUF7_9FIRM</name>